<dbReference type="EMBL" id="VTAV01000001">
    <property type="protein sequence ID" value="TYR37841.1"/>
    <property type="molecule type" value="Genomic_DNA"/>
</dbReference>
<evidence type="ECO:0000259" key="2">
    <source>
        <dbReference type="Pfam" id="PF04773"/>
    </source>
</evidence>
<dbReference type="PANTHER" id="PTHR30273">
    <property type="entry name" value="PERIPLASMIC SIGNAL SENSOR AND SIGMA FACTOR ACTIVATOR FECR-RELATED"/>
    <property type="match status" value="1"/>
</dbReference>
<dbReference type="InterPro" id="IPR006860">
    <property type="entry name" value="FecR"/>
</dbReference>
<proteinExistence type="predicted"/>
<dbReference type="Gene3D" id="3.55.50.30">
    <property type="match status" value="1"/>
</dbReference>
<keyword evidence="1" id="KW-0472">Membrane</keyword>
<feature type="domain" description="Protein FecR C-terminal" evidence="3">
    <location>
        <begin position="270"/>
        <end position="338"/>
    </location>
</feature>
<keyword evidence="1" id="KW-1133">Transmembrane helix</keyword>
<evidence type="ECO:0000313" key="5">
    <source>
        <dbReference type="Proteomes" id="UP000322362"/>
    </source>
</evidence>
<gene>
    <name evidence="4" type="ORF">FXV77_00700</name>
</gene>
<dbReference type="InterPro" id="IPR032508">
    <property type="entry name" value="FecR_C"/>
</dbReference>
<dbReference type="GO" id="GO:0016989">
    <property type="term" value="F:sigma factor antagonist activity"/>
    <property type="evidence" value="ECO:0007669"/>
    <property type="project" value="TreeGrafter"/>
</dbReference>
<dbReference type="Pfam" id="PF16344">
    <property type="entry name" value="FecR_C"/>
    <property type="match status" value="1"/>
</dbReference>
<evidence type="ECO:0000313" key="4">
    <source>
        <dbReference type="EMBL" id="TYR37841.1"/>
    </source>
</evidence>
<protein>
    <submittedName>
        <fullName evidence="4">DUF4974 domain-containing protein</fullName>
    </submittedName>
</protein>
<organism evidence="4 5">
    <name type="scientific">Sphingobacterium phlebotomi</name>
    <dbReference type="NCBI Taxonomy" id="2605433"/>
    <lineage>
        <taxon>Bacteria</taxon>
        <taxon>Pseudomonadati</taxon>
        <taxon>Bacteroidota</taxon>
        <taxon>Sphingobacteriia</taxon>
        <taxon>Sphingobacteriales</taxon>
        <taxon>Sphingobacteriaceae</taxon>
        <taxon>Sphingobacterium</taxon>
    </lineage>
</organism>
<feature type="transmembrane region" description="Helical" evidence="1">
    <location>
        <begin position="91"/>
        <end position="113"/>
    </location>
</feature>
<dbReference type="RefSeq" id="WP_148917306.1">
    <property type="nucleotide sequence ID" value="NZ_VTAV01000001.1"/>
</dbReference>
<name>A0A5D4H9L2_9SPHI</name>
<dbReference type="InterPro" id="IPR012373">
    <property type="entry name" value="Ferrdict_sens_TM"/>
</dbReference>
<dbReference type="Pfam" id="PF04773">
    <property type="entry name" value="FecR"/>
    <property type="match status" value="1"/>
</dbReference>
<dbReference type="Gene3D" id="2.60.120.1440">
    <property type="match status" value="1"/>
</dbReference>
<reference evidence="4 5" key="1">
    <citation type="submission" date="2019-08" db="EMBL/GenBank/DDBJ databases">
        <title>Phlebobacter frassis gen. nov. sp. nov., a new member of family Sphingobacteriaceae isolated from sand fly rearing media.</title>
        <authorList>
            <person name="Kakumanu M.L."/>
            <person name="Marayati B.F."/>
            <person name="Wada-Katsumata A."/>
            <person name="Wasserberg G."/>
            <person name="Schal C."/>
            <person name="Apperson C.S."/>
            <person name="Ponnusamy L."/>
        </authorList>
    </citation>
    <scope>NUCLEOTIDE SEQUENCE [LARGE SCALE GENOMIC DNA]</scope>
    <source>
        <strain evidence="4 5">SSI9</strain>
    </source>
</reference>
<sequence>MNARINYLLRQYFHNRSNQEELDELFGMIRSAKYDQELALLIKKLYEELKREDPSLTYVDDNGKLLEFPDFAGQQDRLQLDRQEKSSGRSLRWYIGVAACAAMLLVGFFYGQWSQDRKPEEHVRVINSVARDENKIIHLADGSKVWINASSKLEYPQEFKKGHPREVTLTGEAYFEIEHAEDWPFIVHTDDVQTKVLGTKFNIKAYPGMEDILVTVKSGKVMVSKENKALATLLGNQELSIPMMASAAVPEIKEKELKSKVAGSWTAGYLEYEDESIASVLADLERFYQRSIELHNPRLGDKIITLSVPKESDLSYVLEILTVLTESRFKIEDNNYIIF</sequence>
<accession>A0A5D4H9L2</accession>
<dbReference type="PIRSF" id="PIRSF018266">
    <property type="entry name" value="FecR"/>
    <property type="match status" value="1"/>
</dbReference>
<evidence type="ECO:0000256" key="1">
    <source>
        <dbReference type="SAM" id="Phobius"/>
    </source>
</evidence>
<keyword evidence="5" id="KW-1185">Reference proteome</keyword>
<comment type="caution">
    <text evidence="4">The sequence shown here is derived from an EMBL/GenBank/DDBJ whole genome shotgun (WGS) entry which is preliminary data.</text>
</comment>
<keyword evidence="1" id="KW-0812">Transmembrane</keyword>
<dbReference type="PANTHER" id="PTHR30273:SF2">
    <property type="entry name" value="PROTEIN FECR"/>
    <property type="match status" value="1"/>
</dbReference>
<dbReference type="AlphaFoldDB" id="A0A5D4H9L2"/>
<evidence type="ECO:0000259" key="3">
    <source>
        <dbReference type="Pfam" id="PF16344"/>
    </source>
</evidence>
<dbReference type="Proteomes" id="UP000322362">
    <property type="component" value="Unassembled WGS sequence"/>
</dbReference>
<feature type="domain" description="FecR protein" evidence="2">
    <location>
        <begin position="132"/>
        <end position="221"/>
    </location>
</feature>